<keyword evidence="3 7" id="KW-0791">Threonine biosynthesis</keyword>
<evidence type="ECO:0000313" key="11">
    <source>
        <dbReference type="Proteomes" id="UP000245263"/>
    </source>
</evidence>
<gene>
    <name evidence="7 10" type="primary">thrB</name>
    <name evidence="10" type="ORF">LPTSP3_g10950</name>
</gene>
<dbReference type="NCBIfam" id="TIGR00191">
    <property type="entry name" value="thrB"/>
    <property type="match status" value="1"/>
</dbReference>
<evidence type="ECO:0000256" key="6">
    <source>
        <dbReference type="ARBA" id="ARBA00022840"/>
    </source>
</evidence>
<dbReference type="PIRSF" id="PIRSF000676">
    <property type="entry name" value="Homoser_kin"/>
    <property type="match status" value="1"/>
</dbReference>
<dbReference type="SUPFAM" id="SSF55060">
    <property type="entry name" value="GHMP Kinase, C-terminal domain"/>
    <property type="match status" value="1"/>
</dbReference>
<evidence type="ECO:0000256" key="1">
    <source>
        <dbReference type="ARBA" id="ARBA00022605"/>
    </source>
</evidence>
<dbReference type="InterPro" id="IPR036554">
    <property type="entry name" value="GHMP_kinase_C_sf"/>
</dbReference>
<name>A0ABN6KEA8_9LEPT</name>
<evidence type="ECO:0000256" key="8">
    <source>
        <dbReference type="NCBIfam" id="TIGR00191"/>
    </source>
</evidence>
<keyword evidence="6 7" id="KW-0067">ATP-binding</keyword>
<evidence type="ECO:0000256" key="2">
    <source>
        <dbReference type="ARBA" id="ARBA00022679"/>
    </source>
</evidence>
<evidence type="ECO:0000256" key="4">
    <source>
        <dbReference type="ARBA" id="ARBA00022741"/>
    </source>
</evidence>
<dbReference type="PANTHER" id="PTHR20861:SF1">
    <property type="entry name" value="HOMOSERINE KINASE"/>
    <property type="match status" value="1"/>
</dbReference>
<keyword evidence="2 7" id="KW-0808">Transferase</keyword>
<evidence type="ECO:0000256" key="7">
    <source>
        <dbReference type="HAMAP-Rule" id="MF_00384"/>
    </source>
</evidence>
<dbReference type="Gene3D" id="3.30.70.890">
    <property type="entry name" value="GHMP kinase, C-terminal domain"/>
    <property type="match status" value="1"/>
</dbReference>
<dbReference type="InterPro" id="IPR020568">
    <property type="entry name" value="Ribosomal_Su5_D2-typ_SF"/>
</dbReference>
<reference evidence="10 11" key="1">
    <citation type="submission" date="2021-08" db="EMBL/GenBank/DDBJ databases">
        <title>Complete genome sequence of Leptospira kobayashii strain E30.</title>
        <authorList>
            <person name="Nakao R."/>
            <person name="Nakamura S."/>
            <person name="Masuzawa T."/>
            <person name="Koizumi N."/>
        </authorList>
    </citation>
    <scope>NUCLEOTIDE SEQUENCE [LARGE SCALE GENOMIC DNA]</scope>
    <source>
        <strain evidence="10 11">E30</strain>
    </source>
</reference>
<dbReference type="EMBL" id="AP025028">
    <property type="protein sequence ID" value="BDA78165.1"/>
    <property type="molecule type" value="Genomic_DNA"/>
</dbReference>
<comment type="subcellular location">
    <subcellularLocation>
        <location evidence="7">Cytoplasm</location>
    </subcellularLocation>
</comment>
<dbReference type="Gene3D" id="3.30.230.10">
    <property type="match status" value="1"/>
</dbReference>
<feature type="binding site" evidence="7">
    <location>
        <begin position="106"/>
        <end position="116"/>
    </location>
    <ligand>
        <name>ATP</name>
        <dbReference type="ChEBI" id="CHEBI:30616"/>
    </ligand>
</feature>
<sequence>MILLLEIKPWAEAMTHIPKIKIRVPGTSANLGPGFDLMGMALKIYNDFEFTFPKEKGYSIVQKNGEPLPFSSKEDLVREAYEDYFQHFLPNVEIPTYHCKMALSLPLKGGLGSSASAIVAGLCVAREVHKRKETKISIPTEKEFLQFLAEWEGHPDNTLPAYLGGLVFAYSINKEPLRYFRKKFPSSVSLFILTPHLHISTEESRKTLPAQYPTADVIFNLSRIGAWMHFLDKRKFSDLLVALEDKMHTPYRIYENSPLKPITEVLEQERIGYCLSGSGPSLLLFTERKHTSNIFPKLQKQIETKMKELSISYSFQKIQADHLGTKISSF</sequence>
<dbReference type="InterPro" id="IPR006204">
    <property type="entry name" value="GHMP_kinase_N_dom"/>
</dbReference>
<keyword evidence="7" id="KW-0963">Cytoplasm</keyword>
<keyword evidence="5 7" id="KW-0418">Kinase</keyword>
<dbReference type="InterPro" id="IPR000870">
    <property type="entry name" value="Homoserine_kinase"/>
</dbReference>
<dbReference type="HAMAP" id="MF_00384">
    <property type="entry name" value="Homoser_kinase"/>
    <property type="match status" value="1"/>
</dbReference>
<proteinExistence type="inferred from homology"/>
<dbReference type="GO" id="GO:0016301">
    <property type="term" value="F:kinase activity"/>
    <property type="evidence" value="ECO:0007669"/>
    <property type="project" value="UniProtKB-KW"/>
</dbReference>
<dbReference type="PRINTS" id="PR00958">
    <property type="entry name" value="HOMSERKINASE"/>
</dbReference>
<evidence type="ECO:0000259" key="9">
    <source>
        <dbReference type="Pfam" id="PF00288"/>
    </source>
</evidence>
<dbReference type="PANTHER" id="PTHR20861">
    <property type="entry name" value="HOMOSERINE/4-DIPHOSPHOCYTIDYL-2-C-METHYL-D-ERYTHRITOL KINASE"/>
    <property type="match status" value="1"/>
</dbReference>
<accession>A0ABN6KEA8</accession>
<evidence type="ECO:0000313" key="10">
    <source>
        <dbReference type="EMBL" id="BDA78165.1"/>
    </source>
</evidence>
<comment type="catalytic activity">
    <reaction evidence="7">
        <text>L-homoserine + ATP = O-phospho-L-homoserine + ADP + H(+)</text>
        <dbReference type="Rhea" id="RHEA:13985"/>
        <dbReference type="ChEBI" id="CHEBI:15378"/>
        <dbReference type="ChEBI" id="CHEBI:30616"/>
        <dbReference type="ChEBI" id="CHEBI:57476"/>
        <dbReference type="ChEBI" id="CHEBI:57590"/>
        <dbReference type="ChEBI" id="CHEBI:456216"/>
        <dbReference type="EC" id="2.7.1.39"/>
    </reaction>
</comment>
<keyword evidence="11" id="KW-1185">Reference proteome</keyword>
<dbReference type="Pfam" id="PF00288">
    <property type="entry name" value="GHMP_kinases_N"/>
    <property type="match status" value="1"/>
</dbReference>
<protein>
    <recommendedName>
        <fullName evidence="7 8">Homoserine kinase</fullName>
        <shortName evidence="7">HK</shortName>
        <shortName evidence="7">HSK</shortName>
        <ecNumber evidence="7 8">2.7.1.39</ecNumber>
    </recommendedName>
</protein>
<comment type="pathway">
    <text evidence="7">Amino-acid biosynthesis; L-threonine biosynthesis; L-threonine from L-aspartate: step 4/5.</text>
</comment>
<evidence type="ECO:0000256" key="3">
    <source>
        <dbReference type="ARBA" id="ARBA00022697"/>
    </source>
</evidence>
<comment type="similarity">
    <text evidence="7">Belongs to the GHMP kinase family. Homoserine kinase subfamily.</text>
</comment>
<organism evidence="10 11">
    <name type="scientific">Leptospira kobayashii</name>
    <dbReference type="NCBI Taxonomy" id="1917830"/>
    <lineage>
        <taxon>Bacteria</taxon>
        <taxon>Pseudomonadati</taxon>
        <taxon>Spirochaetota</taxon>
        <taxon>Spirochaetia</taxon>
        <taxon>Leptospirales</taxon>
        <taxon>Leptospiraceae</taxon>
        <taxon>Leptospira</taxon>
    </lineage>
</organism>
<dbReference type="EC" id="2.7.1.39" evidence="7 8"/>
<feature type="domain" description="GHMP kinase N-terminal" evidence="9">
    <location>
        <begin position="76"/>
        <end position="165"/>
    </location>
</feature>
<comment type="function">
    <text evidence="7">Catalyzes the ATP-dependent phosphorylation of L-homoserine to L-homoserine phosphate.</text>
</comment>
<dbReference type="SUPFAM" id="SSF54211">
    <property type="entry name" value="Ribosomal protein S5 domain 2-like"/>
    <property type="match status" value="1"/>
</dbReference>
<dbReference type="InterPro" id="IPR014721">
    <property type="entry name" value="Ribsml_uS5_D2-typ_fold_subgr"/>
</dbReference>
<dbReference type="Proteomes" id="UP000245263">
    <property type="component" value="Chromosome 1"/>
</dbReference>
<keyword evidence="1 7" id="KW-0028">Amino-acid biosynthesis</keyword>
<keyword evidence="4 7" id="KW-0547">Nucleotide-binding</keyword>
<evidence type="ECO:0000256" key="5">
    <source>
        <dbReference type="ARBA" id="ARBA00022777"/>
    </source>
</evidence>